<dbReference type="FunFam" id="3.40.190.10:FF:000147">
    <property type="entry name" value="Uncharacterized protein, isoform C"/>
    <property type="match status" value="1"/>
</dbReference>
<evidence type="ECO:0000256" key="7">
    <source>
        <dbReference type="ARBA" id="ARBA00023018"/>
    </source>
</evidence>
<keyword evidence="12" id="KW-0628">Postsynaptic cell membrane</keyword>
<evidence type="ECO:0000256" key="19">
    <source>
        <dbReference type="SAM" id="MobiDB-lite"/>
    </source>
</evidence>
<evidence type="ECO:0000313" key="23">
    <source>
        <dbReference type="Proteomes" id="UP000504634"/>
    </source>
</evidence>
<keyword evidence="13" id="KW-1071">Ligand-gated ion channel</keyword>
<feature type="site" description="Interaction with the cone snail toxin Con-ikot-ikot" evidence="17">
    <location>
        <position position="697"/>
    </location>
</feature>
<dbReference type="SUPFAM" id="SSF53850">
    <property type="entry name" value="Periplasmic binding protein-like II"/>
    <property type="match status" value="1"/>
</dbReference>
<keyword evidence="18" id="KW-1015">Disulfide bond</keyword>
<keyword evidence="10 24" id="KW-0675">Receptor</keyword>
<keyword evidence="23" id="KW-1185">Reference proteome</keyword>
<evidence type="ECO:0000256" key="2">
    <source>
        <dbReference type="ARBA" id="ARBA00008685"/>
    </source>
</evidence>
<dbReference type="PRINTS" id="PR00177">
    <property type="entry name" value="NMDARECEPTOR"/>
</dbReference>
<evidence type="ECO:0000256" key="12">
    <source>
        <dbReference type="ARBA" id="ARBA00023257"/>
    </source>
</evidence>
<dbReference type="PANTHER" id="PTHR18966">
    <property type="entry name" value="IONOTROPIC GLUTAMATE RECEPTOR"/>
    <property type="match status" value="1"/>
</dbReference>
<dbReference type="Gene3D" id="1.10.287.70">
    <property type="match status" value="1"/>
</dbReference>
<feature type="transmembrane region" description="Helical" evidence="20">
    <location>
        <begin position="564"/>
        <end position="585"/>
    </location>
</feature>
<feature type="compositionally biased region" description="Low complexity" evidence="19">
    <location>
        <begin position="935"/>
        <end position="958"/>
    </location>
</feature>
<feature type="binding site" evidence="16">
    <location>
        <position position="692"/>
    </location>
    <ligand>
        <name>L-glutamate</name>
        <dbReference type="ChEBI" id="CHEBI:29985"/>
    </ligand>
</feature>
<dbReference type="GO" id="GO:0038023">
    <property type="term" value="F:signaling receptor activity"/>
    <property type="evidence" value="ECO:0007669"/>
    <property type="project" value="InterPro"/>
</dbReference>
<evidence type="ECO:0000256" key="16">
    <source>
        <dbReference type="PIRSR" id="PIRSR601508-1"/>
    </source>
</evidence>
<dbReference type="RefSeq" id="XP_030369658.1">
    <property type="nucleotide sequence ID" value="XM_030513798.1"/>
</dbReference>
<protein>
    <submittedName>
        <fullName evidence="24">Glutamate receptor ionotropic, kainate 2 isoform X1</fullName>
    </submittedName>
</protein>
<feature type="transmembrane region" description="Helical" evidence="20">
    <location>
        <begin position="872"/>
        <end position="905"/>
    </location>
</feature>
<evidence type="ECO:0000256" key="20">
    <source>
        <dbReference type="SAM" id="Phobius"/>
    </source>
</evidence>
<evidence type="ECO:0000256" key="15">
    <source>
        <dbReference type="ARBA" id="ARBA00034100"/>
    </source>
</evidence>
<keyword evidence="4" id="KW-1003">Cell membrane</keyword>
<keyword evidence="14" id="KW-0407">Ion channel</keyword>
<comment type="similarity">
    <text evidence="2">Belongs to the glutamate-gated ion channel (TC 1.A.10.1) family.</text>
</comment>
<dbReference type="AlphaFoldDB" id="A0A6J2T2Z8"/>
<gene>
    <name evidence="24" type="primary">LOC115620529</name>
</gene>
<keyword evidence="6 20" id="KW-1133">Transmembrane helix</keyword>
<accession>A0A6J2T2Z8</accession>
<feature type="domain" description="Ionotropic glutamate receptor C-terminal" evidence="21">
    <location>
        <begin position="433"/>
        <end position="802"/>
    </location>
</feature>
<evidence type="ECO:0000256" key="4">
    <source>
        <dbReference type="ARBA" id="ARBA00022475"/>
    </source>
</evidence>
<evidence type="ECO:0000256" key="8">
    <source>
        <dbReference type="ARBA" id="ARBA00023065"/>
    </source>
</evidence>
<sequence length="975" mass="108311">MAKPTTMMTSGYKITMAMQHRQRQLPGMWSLGTVSLISLWVFANGIGRSLGERTNVGLIYEASSPDLEKIFTLAINKANEENEELNLHGVAASIEPGNSFETSKKLCKILRQNLVAVFGPTTNMAAKHAMSICDAKELPFLDTRWDFGAQLPTINLHPHPTQLGAALKDIVTELGWEGFTIIYESGEYLATVNELLQMYGTAGPAITVRRYELDLNGNYRNVLRRIRNSADYSFVVVGSLETLPEFFKQAQQVGLLTSDYRYIIGNLDWQTLDLEAYQHGDTNITGFRLVSPANEQVLEVAKALYESDEPFQNVSCPLTNSMALIYDGVQLLAETYKHVNFRPMPLSCGDDSAWDKGFTLVNYMKSLTLNGLTGTIQFDYEGLRTDFTLEVIELTVSGMQKIGEWSGKDGFQMNRPAPAISMEPDMRSLVNKSFVVITAISEPYGMLKETSQKLEGNDQFEGFGIELIDELSKKLGFSYSFRLQEDNKYGGINPATGEWNGMIREIIDNRADMGITDLTMTSERESGVDFTIPFMNLGIAILFRKPMKEPPKLFSFMSPFSGDVWLWLGLAYMGVSISMFILGRLSPAEWDNPYPCIEEPEELENQFSFANCLWFSIGALFQQGSELAPKAYSTRAVAASWWFFTLILVSSYTANLAAFLTVESLATPIENAEDLAENKGGVNYGAKNGGSTFTFFKDAKYPTYQKMYEFMRDHPEYMTNTNQEGVDRVETSNYAFLMESTTIEYITERRCTLTQVGALLDEKGYGIAMRKHWPYRDTLSQAILELQEQGVLTKMKTKWWKEKRGGGACSDSSVEGGALALEISNLGGVYLVLGVGAFFGVFVSVLEMVLGVKERSNENKEEKDSDASSLGFANLGGVFLVLIVGSCFASVYGLINCLLSIYAVARSNKVDFKAELIDELRFIMQCSGNTKAVKYPKSSASSSKSSSKSKGSILSVDSLPDDQPEGNKHGSHAKK</sequence>
<evidence type="ECO:0000256" key="17">
    <source>
        <dbReference type="PIRSR" id="PIRSR601508-2"/>
    </source>
</evidence>
<dbReference type="SMART" id="SM00918">
    <property type="entry name" value="Lig_chan-Glu_bd"/>
    <property type="match status" value="1"/>
</dbReference>
<evidence type="ECO:0000256" key="1">
    <source>
        <dbReference type="ARBA" id="ARBA00004651"/>
    </source>
</evidence>
<evidence type="ECO:0000259" key="22">
    <source>
        <dbReference type="SMART" id="SM00918"/>
    </source>
</evidence>
<keyword evidence="8" id="KW-0406">Ion transport</keyword>
<keyword evidence="11" id="KW-0325">Glycoprotein</keyword>
<comment type="subcellular location">
    <subcellularLocation>
        <location evidence="1">Cell membrane</location>
        <topology evidence="1">Multi-pass membrane protein</topology>
    </subcellularLocation>
    <subcellularLocation>
        <location evidence="15">Postsynaptic cell membrane</location>
    </subcellularLocation>
</comment>
<dbReference type="GeneID" id="115620529"/>
<feature type="transmembrane region" description="Helical" evidence="20">
    <location>
        <begin position="641"/>
        <end position="662"/>
    </location>
</feature>
<evidence type="ECO:0000256" key="6">
    <source>
        <dbReference type="ARBA" id="ARBA00022989"/>
    </source>
</evidence>
<reference evidence="24" key="1">
    <citation type="submission" date="2025-08" db="UniProtKB">
        <authorList>
            <consortium name="RefSeq"/>
        </authorList>
    </citation>
    <scope>IDENTIFICATION</scope>
    <source>
        <strain evidence="24">11010-0011.00</strain>
        <tissue evidence="24">Whole body</tissue>
    </source>
</reference>
<evidence type="ECO:0000256" key="18">
    <source>
        <dbReference type="PIRSR" id="PIRSR601508-3"/>
    </source>
</evidence>
<dbReference type="SMART" id="SM00079">
    <property type="entry name" value="PBPe"/>
    <property type="match status" value="1"/>
</dbReference>
<dbReference type="Pfam" id="PF00060">
    <property type="entry name" value="Lig_chan"/>
    <property type="match status" value="1"/>
</dbReference>
<dbReference type="Gene3D" id="3.40.190.10">
    <property type="entry name" value="Periplasmic binding protein-like II"/>
    <property type="match status" value="1"/>
</dbReference>
<feature type="domain" description="Ionotropic glutamate receptor L-glutamate and glycine-binding" evidence="22">
    <location>
        <begin position="443"/>
        <end position="508"/>
    </location>
</feature>
<proteinExistence type="inferred from homology"/>
<feature type="transmembrane region" description="Helical" evidence="20">
    <location>
        <begin position="829"/>
        <end position="852"/>
    </location>
</feature>
<keyword evidence="9 20" id="KW-0472">Membrane</keyword>
<dbReference type="GO" id="GO:0045211">
    <property type="term" value="C:postsynaptic membrane"/>
    <property type="evidence" value="ECO:0007669"/>
    <property type="project" value="UniProtKB-SubCell"/>
</dbReference>
<dbReference type="Gene3D" id="3.40.50.2300">
    <property type="match status" value="2"/>
</dbReference>
<dbReference type="Proteomes" id="UP000504634">
    <property type="component" value="Unplaced"/>
</dbReference>
<feature type="site" description="Crucial to convey clamshell closure to channel opening" evidence="17">
    <location>
        <position position="669"/>
    </location>
</feature>
<name>A0A6J2T2Z8_DROLE</name>
<feature type="binding site" evidence="16">
    <location>
        <position position="519"/>
    </location>
    <ligand>
        <name>L-glutamate</name>
        <dbReference type="ChEBI" id="CHEBI:29985"/>
    </ligand>
</feature>
<evidence type="ECO:0000256" key="5">
    <source>
        <dbReference type="ARBA" id="ARBA00022692"/>
    </source>
</evidence>
<evidence type="ECO:0000256" key="13">
    <source>
        <dbReference type="ARBA" id="ARBA00023286"/>
    </source>
</evidence>
<feature type="binding site" evidence="16">
    <location>
        <position position="691"/>
    </location>
    <ligand>
        <name>L-glutamate</name>
        <dbReference type="ChEBI" id="CHEBI:29985"/>
    </ligand>
</feature>
<dbReference type="InterPro" id="IPR015683">
    <property type="entry name" value="Ionotropic_Glu_rcpt"/>
</dbReference>
<dbReference type="FunFam" id="1.10.287.70:FF:000105">
    <property type="entry name" value="Eye-enriched kainate receptor, isoform A"/>
    <property type="match status" value="1"/>
</dbReference>
<feature type="binding site" evidence="16">
    <location>
        <position position="524"/>
    </location>
    <ligand>
        <name>L-glutamate</name>
        <dbReference type="ChEBI" id="CHEBI:29985"/>
    </ligand>
</feature>
<evidence type="ECO:0000256" key="10">
    <source>
        <dbReference type="ARBA" id="ARBA00023170"/>
    </source>
</evidence>
<keyword evidence="5 20" id="KW-0812">Transmembrane</keyword>
<organism evidence="23 24">
    <name type="scientific">Drosophila lebanonensis</name>
    <name type="common">Fruit fly</name>
    <name type="synonym">Scaptodrosophila lebanonensis</name>
    <dbReference type="NCBI Taxonomy" id="7225"/>
    <lineage>
        <taxon>Eukaryota</taxon>
        <taxon>Metazoa</taxon>
        <taxon>Ecdysozoa</taxon>
        <taxon>Arthropoda</taxon>
        <taxon>Hexapoda</taxon>
        <taxon>Insecta</taxon>
        <taxon>Pterygota</taxon>
        <taxon>Neoptera</taxon>
        <taxon>Endopterygota</taxon>
        <taxon>Diptera</taxon>
        <taxon>Brachycera</taxon>
        <taxon>Muscomorpha</taxon>
        <taxon>Ephydroidea</taxon>
        <taxon>Drosophilidae</taxon>
        <taxon>Scaptodrosophila</taxon>
    </lineage>
</organism>
<feature type="disulfide bond" evidence="18">
    <location>
        <begin position="751"/>
        <end position="809"/>
    </location>
</feature>
<feature type="binding site" evidence="16">
    <location>
        <position position="739"/>
    </location>
    <ligand>
        <name>L-glutamate</name>
        <dbReference type="ChEBI" id="CHEBI:29985"/>
    </ligand>
</feature>
<dbReference type="InterPro" id="IPR001828">
    <property type="entry name" value="ANF_lig-bd_rcpt"/>
</dbReference>
<evidence type="ECO:0000256" key="11">
    <source>
        <dbReference type="ARBA" id="ARBA00023180"/>
    </source>
</evidence>
<dbReference type="InterPro" id="IPR001320">
    <property type="entry name" value="Iontro_rcpt_C"/>
</dbReference>
<evidence type="ECO:0000256" key="14">
    <source>
        <dbReference type="ARBA" id="ARBA00023303"/>
    </source>
</evidence>
<dbReference type="CDD" id="cd06382">
    <property type="entry name" value="PBP1_iGluR_Kainate"/>
    <property type="match status" value="1"/>
</dbReference>
<dbReference type="InterPro" id="IPR028082">
    <property type="entry name" value="Peripla_BP_I"/>
</dbReference>
<dbReference type="Pfam" id="PF01094">
    <property type="entry name" value="ANF_receptor"/>
    <property type="match status" value="1"/>
</dbReference>
<feature type="region of interest" description="Disordered" evidence="19">
    <location>
        <begin position="933"/>
        <end position="975"/>
    </location>
</feature>
<keyword evidence="3" id="KW-0813">Transport</keyword>
<evidence type="ECO:0000256" key="9">
    <source>
        <dbReference type="ARBA" id="ARBA00023136"/>
    </source>
</evidence>
<dbReference type="Pfam" id="PF10613">
    <property type="entry name" value="Lig_chan-Glu_bd"/>
    <property type="match status" value="1"/>
</dbReference>
<dbReference type="SUPFAM" id="SSF53822">
    <property type="entry name" value="Periplasmic binding protein-like I"/>
    <property type="match status" value="1"/>
</dbReference>
<evidence type="ECO:0000259" key="21">
    <source>
        <dbReference type="SMART" id="SM00079"/>
    </source>
</evidence>
<dbReference type="OrthoDB" id="5984008at2759"/>
<dbReference type="InterPro" id="IPR001508">
    <property type="entry name" value="Iono_Glu_rcpt_met"/>
</dbReference>
<dbReference type="GO" id="GO:0015276">
    <property type="term" value="F:ligand-gated monoatomic ion channel activity"/>
    <property type="evidence" value="ECO:0007669"/>
    <property type="project" value="InterPro"/>
</dbReference>
<evidence type="ECO:0000313" key="24">
    <source>
        <dbReference type="RefSeq" id="XP_030369658.1"/>
    </source>
</evidence>
<dbReference type="FunFam" id="3.40.190.10:FF:000061">
    <property type="entry name" value="Glutamate receptor, ionotropic kainate"/>
    <property type="match status" value="1"/>
</dbReference>
<dbReference type="InterPro" id="IPR019594">
    <property type="entry name" value="Glu/Gly-bd"/>
</dbReference>
<keyword evidence="7" id="KW-0770">Synapse</keyword>
<evidence type="ECO:0000256" key="3">
    <source>
        <dbReference type="ARBA" id="ARBA00022448"/>
    </source>
</evidence>